<dbReference type="RefSeq" id="WP_110610381.1">
    <property type="nucleotide sequence ID" value="NZ_PDOD01000003.1"/>
</dbReference>
<feature type="transmembrane region" description="Helical" evidence="2">
    <location>
        <begin position="251"/>
        <end position="280"/>
    </location>
</feature>
<feature type="transmembrane region" description="Helical" evidence="2">
    <location>
        <begin position="102"/>
        <end position="121"/>
    </location>
</feature>
<proteinExistence type="predicted"/>
<dbReference type="InterPro" id="IPR036034">
    <property type="entry name" value="PDZ_sf"/>
</dbReference>
<feature type="transmembrane region" description="Helical" evidence="2">
    <location>
        <begin position="210"/>
        <end position="230"/>
    </location>
</feature>
<keyword evidence="2" id="KW-1133">Transmembrane helix</keyword>
<keyword evidence="2" id="KW-0812">Transmembrane</keyword>
<evidence type="ECO:0000256" key="2">
    <source>
        <dbReference type="SAM" id="Phobius"/>
    </source>
</evidence>
<feature type="compositionally biased region" description="Basic and acidic residues" evidence="1">
    <location>
        <begin position="501"/>
        <end position="512"/>
    </location>
</feature>
<dbReference type="EMBL" id="PDOD01000003">
    <property type="protein sequence ID" value="PYZ92833.1"/>
    <property type="molecule type" value="Genomic_DNA"/>
</dbReference>
<dbReference type="Proteomes" id="UP000248214">
    <property type="component" value="Unassembled WGS sequence"/>
</dbReference>
<protein>
    <recommendedName>
        <fullName evidence="5">PDZ domain-containing protein</fullName>
    </recommendedName>
</protein>
<evidence type="ECO:0000313" key="4">
    <source>
        <dbReference type="Proteomes" id="UP000248214"/>
    </source>
</evidence>
<dbReference type="OrthoDB" id="198399at2"/>
<evidence type="ECO:0000256" key="1">
    <source>
        <dbReference type="SAM" id="MobiDB-lite"/>
    </source>
</evidence>
<feature type="transmembrane region" description="Helical" evidence="2">
    <location>
        <begin position="79"/>
        <end position="95"/>
    </location>
</feature>
<keyword evidence="4" id="KW-1185">Reference proteome</keyword>
<reference evidence="3 4" key="1">
    <citation type="submission" date="2017-10" db="EMBL/GenBank/DDBJ databases">
        <title>Bacillus sp. nov., a halophilic bacterium isolated from a Keqin Lake.</title>
        <authorList>
            <person name="Wang H."/>
        </authorList>
    </citation>
    <scope>NUCLEOTIDE SEQUENCE [LARGE SCALE GENOMIC DNA]</scope>
    <source>
        <strain evidence="3 4">KQ-12</strain>
    </source>
</reference>
<organism evidence="3 4">
    <name type="scientific">Salipaludibacillus keqinensis</name>
    <dbReference type="NCBI Taxonomy" id="2045207"/>
    <lineage>
        <taxon>Bacteria</taxon>
        <taxon>Bacillati</taxon>
        <taxon>Bacillota</taxon>
        <taxon>Bacilli</taxon>
        <taxon>Bacillales</taxon>
        <taxon>Bacillaceae</taxon>
    </lineage>
</organism>
<dbReference type="SUPFAM" id="SSF50156">
    <property type="entry name" value="PDZ domain-like"/>
    <property type="match status" value="1"/>
</dbReference>
<dbReference type="Gene3D" id="2.30.42.10">
    <property type="match status" value="1"/>
</dbReference>
<feature type="compositionally biased region" description="Basic and acidic residues" evidence="1">
    <location>
        <begin position="462"/>
        <end position="484"/>
    </location>
</feature>
<feature type="transmembrane region" description="Helical" evidence="2">
    <location>
        <begin position="185"/>
        <end position="204"/>
    </location>
</feature>
<feature type="region of interest" description="Disordered" evidence="1">
    <location>
        <begin position="428"/>
        <end position="528"/>
    </location>
</feature>
<comment type="caution">
    <text evidence="3">The sequence shown here is derived from an EMBL/GenBank/DDBJ whole genome shotgun (WGS) entry which is preliminary data.</text>
</comment>
<sequence>MDVIGFEIFRALGRFFLHPLTYIFILAIFWLGFQRVQRERKDFHTRVYDVIQQVTSPLSIAIIVGLSISIGTVLLGIELPVGMMALLTAVWLLLLPLRHARWLSITVAGSIALIVAPFLPAGGTEFSWLNGWLSDLQQMNLVNLAWLLTILFIAESLLVLADGWKQSSPAIVKSKRGKMVGEHKASRLWFLPVFLLFPMGEWSGNQWWPLFELSSGETFGLALFPFLLGFQARIHSEYPMDGVKKIGKRLLLVNIAVITLAVIAYFYPIVAFFVAAVILLGRELVYFLFTSADQRRTSLFTGREKGLKILGILPHSTANKMELEVGEIIVKANGREVNSQREFYNALQQNSAYCKLEVTDLDGELRFTQSTIFQGDHYQIGCLFVPDDEVGNLSYRALRSSVVIHQDRAELDEGAPEHDDGEIVVLHEETTSLDDGAEESDSYDEDMEPEKELAATEDSSTDEFKETTLETDRVEDAQQEKEAHQSGSPYGQAAGLASFYDEFRQTKIDRNRWTPNSEENSQGKKENE</sequence>
<evidence type="ECO:0000313" key="3">
    <source>
        <dbReference type="EMBL" id="PYZ92833.1"/>
    </source>
</evidence>
<feature type="transmembrane region" description="Helical" evidence="2">
    <location>
        <begin position="15"/>
        <end position="33"/>
    </location>
</feature>
<evidence type="ECO:0008006" key="5">
    <source>
        <dbReference type="Google" id="ProtNLM"/>
    </source>
</evidence>
<keyword evidence="2" id="KW-0472">Membrane</keyword>
<name>A0A323TJJ9_9BACI</name>
<gene>
    <name evidence="3" type="ORF">CR194_14390</name>
</gene>
<dbReference type="AlphaFoldDB" id="A0A323TJJ9"/>
<feature type="transmembrane region" description="Helical" evidence="2">
    <location>
        <begin position="54"/>
        <end position="73"/>
    </location>
</feature>
<feature type="compositionally biased region" description="Acidic residues" evidence="1">
    <location>
        <begin position="431"/>
        <end position="449"/>
    </location>
</feature>
<accession>A0A323TJJ9</accession>
<feature type="transmembrane region" description="Helical" evidence="2">
    <location>
        <begin position="141"/>
        <end position="164"/>
    </location>
</feature>